<dbReference type="Proteomes" id="UP000326458">
    <property type="component" value="Unassembled WGS sequence"/>
</dbReference>
<gene>
    <name evidence="2" type="ORF">FD754_002517</name>
</gene>
<protein>
    <submittedName>
        <fullName evidence="2">Uncharacterized protein</fullName>
    </submittedName>
</protein>
<sequence>MAEAAAAAGGTAAGAGAGSGSAADRDRDPERDRAGRRLRVLSGHLLGRPQEALSTNDCKARRAAATATAAPTATPAAQESVYGFGEHRFEFEFPLHNSSCVTLSKVTFWPLASFEHSCLENPVAGGAWWASVHGCLLLHEQFLSALGSECSFRFLKIIVNVSQICDIFMPWF</sequence>
<dbReference type="EMBL" id="VCEA01000001">
    <property type="protein sequence ID" value="KAB0358361.1"/>
    <property type="molecule type" value="Genomic_DNA"/>
</dbReference>
<name>A0A5N3W9K2_MUNMU</name>
<proteinExistence type="predicted"/>
<reference evidence="2 3" key="1">
    <citation type="submission" date="2019-06" db="EMBL/GenBank/DDBJ databases">
        <title>Discovery of a novel chromosome fission-fusion reversal in muntjac.</title>
        <authorList>
            <person name="Mudd A.B."/>
            <person name="Bredeson J.V."/>
            <person name="Baum R."/>
            <person name="Hockemeyer D."/>
            <person name="Rokhsar D.S."/>
        </authorList>
    </citation>
    <scope>NUCLEOTIDE SEQUENCE [LARGE SCALE GENOMIC DNA]</scope>
    <source>
        <strain evidence="2">UTSW_UCB_Mm</strain>
        <tissue evidence="2">Fibroblast cell line</tissue>
    </source>
</reference>
<evidence type="ECO:0000256" key="1">
    <source>
        <dbReference type="SAM" id="MobiDB-lite"/>
    </source>
</evidence>
<feature type="region of interest" description="Disordered" evidence="1">
    <location>
        <begin position="1"/>
        <end position="33"/>
    </location>
</feature>
<feature type="compositionally biased region" description="Basic and acidic residues" evidence="1">
    <location>
        <begin position="23"/>
        <end position="33"/>
    </location>
</feature>
<dbReference type="AlphaFoldDB" id="A0A5N3W9K2"/>
<keyword evidence="3" id="KW-1185">Reference proteome</keyword>
<evidence type="ECO:0000313" key="3">
    <source>
        <dbReference type="Proteomes" id="UP000326458"/>
    </source>
</evidence>
<accession>A0A5N3W9K2</accession>
<comment type="caution">
    <text evidence="2">The sequence shown here is derived from an EMBL/GenBank/DDBJ whole genome shotgun (WGS) entry which is preliminary data.</text>
</comment>
<organism evidence="2 3">
    <name type="scientific">Muntiacus muntjak</name>
    <name type="common">Barking deer</name>
    <name type="synonym">Indian muntjac</name>
    <dbReference type="NCBI Taxonomy" id="9888"/>
    <lineage>
        <taxon>Eukaryota</taxon>
        <taxon>Metazoa</taxon>
        <taxon>Chordata</taxon>
        <taxon>Craniata</taxon>
        <taxon>Vertebrata</taxon>
        <taxon>Euteleostomi</taxon>
        <taxon>Mammalia</taxon>
        <taxon>Eutheria</taxon>
        <taxon>Laurasiatheria</taxon>
        <taxon>Artiodactyla</taxon>
        <taxon>Ruminantia</taxon>
        <taxon>Pecora</taxon>
        <taxon>Cervidae</taxon>
        <taxon>Muntiacinae</taxon>
        <taxon>Muntiacus</taxon>
    </lineage>
</organism>
<evidence type="ECO:0000313" key="2">
    <source>
        <dbReference type="EMBL" id="KAB0358361.1"/>
    </source>
</evidence>
<feature type="compositionally biased region" description="Low complexity" evidence="1">
    <location>
        <begin position="1"/>
        <end position="10"/>
    </location>
</feature>